<dbReference type="EMBL" id="SLUN01000017">
    <property type="protein sequence ID" value="TCL65334.1"/>
    <property type="molecule type" value="Genomic_DNA"/>
</dbReference>
<dbReference type="PROSITE" id="PS01095">
    <property type="entry name" value="GH18_1"/>
    <property type="match status" value="1"/>
</dbReference>
<dbReference type="InterPro" id="IPR050542">
    <property type="entry name" value="Glycosyl_Hydrlase18_Chitinase"/>
</dbReference>
<keyword evidence="2 4" id="KW-0378">Hydrolase</keyword>
<keyword evidence="8" id="KW-1185">Reference proteome</keyword>
<comment type="caution">
    <text evidence="7">The sequence shown here is derived from an EMBL/GenBank/DDBJ whole genome shotgun (WGS) entry which is preliminary data.</text>
</comment>
<evidence type="ECO:0000256" key="5">
    <source>
        <dbReference type="RuleBase" id="RU004453"/>
    </source>
</evidence>
<dbReference type="GO" id="GO:0008843">
    <property type="term" value="F:endochitinase activity"/>
    <property type="evidence" value="ECO:0007669"/>
    <property type="project" value="UniProtKB-EC"/>
</dbReference>
<gene>
    <name evidence="7" type="ORF">EDC14_101782</name>
</gene>
<dbReference type="PANTHER" id="PTHR45708:SF60">
    <property type="entry name" value="III CHITINASE, PUTATIVE (AFU_ORTHOLOGUE AFUA_5G03850)-RELATED"/>
    <property type="match status" value="1"/>
</dbReference>
<comment type="similarity">
    <text evidence="5">Belongs to the glycosyl hydrolase 18 family.</text>
</comment>
<keyword evidence="3 4" id="KW-0326">Glycosidase</keyword>
<evidence type="ECO:0000256" key="2">
    <source>
        <dbReference type="ARBA" id="ARBA00022801"/>
    </source>
</evidence>
<dbReference type="InterPro" id="IPR001579">
    <property type="entry name" value="Glyco_hydro_18_chit_AS"/>
</dbReference>
<reference evidence="7 8" key="1">
    <citation type="submission" date="2019-03" db="EMBL/GenBank/DDBJ databases">
        <title>Genomic Encyclopedia of Type Strains, Phase IV (KMG-IV): sequencing the most valuable type-strain genomes for metagenomic binning, comparative biology and taxonomic classification.</title>
        <authorList>
            <person name="Goeker M."/>
        </authorList>
    </citation>
    <scope>NUCLEOTIDE SEQUENCE [LARGE SCALE GENOMIC DNA]</scope>
    <source>
        <strain evidence="7 8">LX-B</strain>
    </source>
</reference>
<evidence type="ECO:0000256" key="1">
    <source>
        <dbReference type="ARBA" id="ARBA00012729"/>
    </source>
</evidence>
<evidence type="ECO:0000313" key="7">
    <source>
        <dbReference type="EMBL" id="TCL65334.1"/>
    </source>
</evidence>
<dbReference type="RefSeq" id="WP_132015007.1">
    <property type="nucleotide sequence ID" value="NZ_SLUN01000017.1"/>
</dbReference>
<dbReference type="EC" id="3.2.1.14" evidence="1"/>
<protein>
    <recommendedName>
        <fullName evidence="1">chitinase</fullName>
        <ecNumber evidence="1">3.2.1.14</ecNumber>
    </recommendedName>
</protein>
<dbReference type="InterPro" id="IPR001223">
    <property type="entry name" value="Glyco_hydro18_cat"/>
</dbReference>
<evidence type="ECO:0000256" key="3">
    <source>
        <dbReference type="ARBA" id="ARBA00023295"/>
    </source>
</evidence>
<feature type="domain" description="GH18" evidence="6">
    <location>
        <begin position="5"/>
        <end position="269"/>
    </location>
</feature>
<name>A0A4R1RH23_HYDET</name>
<dbReference type="OrthoDB" id="9812811at2"/>
<evidence type="ECO:0000256" key="4">
    <source>
        <dbReference type="RuleBase" id="RU000489"/>
    </source>
</evidence>
<dbReference type="SUPFAM" id="SSF51445">
    <property type="entry name" value="(Trans)glycosidases"/>
    <property type="match status" value="1"/>
</dbReference>
<sequence length="271" mass="30364">MKGRHRNVIYYQDQTHPLAGTLAKPFTHVIVAAFHFQADGAIRFHNDSPDAPRFAGLWRDVAAVRESGRKILMMLGGAGNGTWRYIHQNACTAVETLLHVIDAYQLDGIDLDWEEWWEVPYDPEQLFSQLISDLSERAGRKLIITMAPVARQIWGKGPGPPGLYQKILENTRGRVNWFNVQFYSGFGSLQTPADYRRAIRAGFEPHRLVAGSLTGPQAGEGYIDPGSLALTVRELAEEYPDFGGVDGWEYVYTVGTPWANCLQRAMNVTGR</sequence>
<dbReference type="Proteomes" id="UP000295008">
    <property type="component" value="Unassembled WGS sequence"/>
</dbReference>
<accession>A0A4R1RH23</accession>
<dbReference type="PANTHER" id="PTHR45708">
    <property type="entry name" value="ENDOCHITINASE"/>
    <property type="match status" value="1"/>
</dbReference>
<organism evidence="7 8">
    <name type="scientific">Hydrogenispora ethanolica</name>
    <dbReference type="NCBI Taxonomy" id="1082276"/>
    <lineage>
        <taxon>Bacteria</taxon>
        <taxon>Bacillati</taxon>
        <taxon>Bacillota</taxon>
        <taxon>Hydrogenispora</taxon>
    </lineage>
</organism>
<dbReference type="GO" id="GO:0005975">
    <property type="term" value="P:carbohydrate metabolic process"/>
    <property type="evidence" value="ECO:0007669"/>
    <property type="project" value="InterPro"/>
</dbReference>
<dbReference type="InterPro" id="IPR017853">
    <property type="entry name" value="GH"/>
</dbReference>
<dbReference type="Gene3D" id="3.20.20.80">
    <property type="entry name" value="Glycosidases"/>
    <property type="match status" value="1"/>
</dbReference>
<dbReference type="Pfam" id="PF00704">
    <property type="entry name" value="Glyco_hydro_18"/>
    <property type="match status" value="1"/>
</dbReference>
<evidence type="ECO:0000313" key="8">
    <source>
        <dbReference type="Proteomes" id="UP000295008"/>
    </source>
</evidence>
<dbReference type="PROSITE" id="PS51910">
    <property type="entry name" value="GH18_2"/>
    <property type="match status" value="1"/>
</dbReference>
<dbReference type="AlphaFoldDB" id="A0A4R1RH23"/>
<evidence type="ECO:0000259" key="6">
    <source>
        <dbReference type="PROSITE" id="PS51910"/>
    </source>
</evidence>
<dbReference type="GO" id="GO:0005576">
    <property type="term" value="C:extracellular region"/>
    <property type="evidence" value="ECO:0007669"/>
    <property type="project" value="TreeGrafter"/>
</dbReference>
<proteinExistence type="inferred from homology"/>